<dbReference type="AlphaFoldDB" id="A0A939JHL3"/>
<evidence type="ECO:0000256" key="1">
    <source>
        <dbReference type="SAM" id="MobiDB-lite"/>
    </source>
</evidence>
<feature type="region of interest" description="Disordered" evidence="1">
    <location>
        <begin position="1"/>
        <end position="22"/>
    </location>
</feature>
<organism evidence="2 3">
    <name type="scientific">Streptomyces beijiangensis</name>
    <dbReference type="NCBI Taxonomy" id="163361"/>
    <lineage>
        <taxon>Bacteria</taxon>
        <taxon>Bacillati</taxon>
        <taxon>Actinomycetota</taxon>
        <taxon>Actinomycetes</taxon>
        <taxon>Kitasatosporales</taxon>
        <taxon>Streptomycetaceae</taxon>
        <taxon>Streptomyces</taxon>
    </lineage>
</organism>
<dbReference type="Proteomes" id="UP000664167">
    <property type="component" value="Unassembled WGS sequence"/>
</dbReference>
<reference evidence="2" key="1">
    <citation type="submission" date="2021-03" db="EMBL/GenBank/DDBJ databases">
        <title>Streptomyces poriferae sp. nov., a novel marine sponge-derived Actinobacteria species with anti-MRSA activity.</title>
        <authorList>
            <person name="Sandoval-Powers M."/>
            <person name="Kralova S."/>
            <person name="Nguyen G.-S."/>
            <person name="Fawwal D."/>
            <person name="Degnes K."/>
            <person name="Klinkenberg G."/>
            <person name="Sletta H."/>
            <person name="Wentzel A."/>
            <person name="Liles M.R."/>
        </authorList>
    </citation>
    <scope>NUCLEOTIDE SEQUENCE</scope>
    <source>
        <strain evidence="2">DSM 41794</strain>
    </source>
</reference>
<dbReference type="EMBL" id="JAFLRJ010000390">
    <property type="protein sequence ID" value="MBO0516361.1"/>
    <property type="molecule type" value="Genomic_DNA"/>
</dbReference>
<evidence type="ECO:0000313" key="3">
    <source>
        <dbReference type="Proteomes" id="UP000664167"/>
    </source>
</evidence>
<evidence type="ECO:0000313" key="2">
    <source>
        <dbReference type="EMBL" id="MBO0516361.1"/>
    </source>
</evidence>
<dbReference type="RefSeq" id="WP_206968042.1">
    <property type="nucleotide sequence ID" value="NZ_BAAAJJ010000015.1"/>
</dbReference>
<name>A0A939JHL3_9ACTN</name>
<proteinExistence type="predicted"/>
<gene>
    <name evidence="2" type="ORF">J0695_32010</name>
</gene>
<keyword evidence="3" id="KW-1185">Reference proteome</keyword>
<accession>A0A939JHL3</accession>
<comment type="caution">
    <text evidence="2">The sequence shown here is derived from an EMBL/GenBank/DDBJ whole genome shotgun (WGS) entry which is preliminary data.</text>
</comment>
<sequence length="103" mass="10976">MAAALAAARQGEVTVPDDDTPRGLRLRTVAADERAASRAACDENGRHLIGPTDREAWNRLAGAALALSATLRLPPQQAASSVLNQRLDPRWRDQLMADIAGPP</sequence>
<protein>
    <submittedName>
        <fullName evidence="2">Uncharacterized protein</fullName>
    </submittedName>
</protein>